<evidence type="ECO:0000313" key="1">
    <source>
        <dbReference type="EMBL" id="JAD57494.1"/>
    </source>
</evidence>
<name>A0A0A9B0G8_ARUDO</name>
<accession>A0A0A9B0G8</accession>
<reference evidence="1" key="2">
    <citation type="journal article" date="2015" name="Data Brief">
        <title>Shoot transcriptome of the giant reed, Arundo donax.</title>
        <authorList>
            <person name="Barrero R.A."/>
            <person name="Guerrero F.D."/>
            <person name="Moolhuijzen P."/>
            <person name="Goolsby J.A."/>
            <person name="Tidwell J."/>
            <person name="Bellgard S.E."/>
            <person name="Bellgard M.I."/>
        </authorList>
    </citation>
    <scope>NUCLEOTIDE SEQUENCE</scope>
    <source>
        <tissue evidence="1">Shoot tissue taken approximately 20 cm above the soil surface</tissue>
    </source>
</reference>
<dbReference type="AlphaFoldDB" id="A0A0A9B0G8"/>
<proteinExistence type="predicted"/>
<dbReference type="EMBL" id="GBRH01240401">
    <property type="protein sequence ID" value="JAD57494.1"/>
    <property type="molecule type" value="Transcribed_RNA"/>
</dbReference>
<protein>
    <submittedName>
        <fullName evidence="1">Uncharacterized protein</fullName>
    </submittedName>
</protein>
<reference evidence="1" key="1">
    <citation type="submission" date="2014-09" db="EMBL/GenBank/DDBJ databases">
        <authorList>
            <person name="Magalhaes I.L.F."/>
            <person name="Oliveira U."/>
            <person name="Santos F.R."/>
            <person name="Vidigal T.H.D.A."/>
            <person name="Brescovit A.D."/>
            <person name="Santos A.J."/>
        </authorList>
    </citation>
    <scope>NUCLEOTIDE SEQUENCE</scope>
    <source>
        <tissue evidence="1">Shoot tissue taken approximately 20 cm above the soil surface</tissue>
    </source>
</reference>
<organism evidence="1">
    <name type="scientific">Arundo donax</name>
    <name type="common">Giant reed</name>
    <name type="synonym">Donax arundinaceus</name>
    <dbReference type="NCBI Taxonomy" id="35708"/>
    <lineage>
        <taxon>Eukaryota</taxon>
        <taxon>Viridiplantae</taxon>
        <taxon>Streptophyta</taxon>
        <taxon>Embryophyta</taxon>
        <taxon>Tracheophyta</taxon>
        <taxon>Spermatophyta</taxon>
        <taxon>Magnoliopsida</taxon>
        <taxon>Liliopsida</taxon>
        <taxon>Poales</taxon>
        <taxon>Poaceae</taxon>
        <taxon>PACMAD clade</taxon>
        <taxon>Arundinoideae</taxon>
        <taxon>Arundineae</taxon>
        <taxon>Arundo</taxon>
    </lineage>
</organism>
<sequence>MMMVVRGHAVIENLRLIAIIGGPKVVHAIFSSKMIWFMMKVGLLKSLVLDVGTVPVKRKMMWGLIGRGWASLSFKKF</sequence>